<protein>
    <submittedName>
        <fullName evidence="1">Retrovirus-related Pol polyprotein from type-1 retrotransposable element R1</fullName>
    </submittedName>
</protein>
<evidence type="ECO:0000313" key="2">
    <source>
        <dbReference type="Proteomes" id="UP000478052"/>
    </source>
</evidence>
<evidence type="ECO:0000313" key="1">
    <source>
        <dbReference type="EMBL" id="KAF0702863.1"/>
    </source>
</evidence>
<feature type="non-terminal residue" evidence="1">
    <location>
        <position position="1"/>
    </location>
</feature>
<dbReference type="AlphaFoldDB" id="A0A6G0VQV2"/>
<dbReference type="OrthoDB" id="6624020at2759"/>
<reference evidence="1 2" key="1">
    <citation type="submission" date="2019-08" db="EMBL/GenBank/DDBJ databases">
        <title>Whole genome of Aphis craccivora.</title>
        <authorList>
            <person name="Voronova N.V."/>
            <person name="Shulinski R.S."/>
            <person name="Bandarenka Y.V."/>
            <person name="Zhorov D.G."/>
            <person name="Warner D."/>
        </authorList>
    </citation>
    <scope>NUCLEOTIDE SEQUENCE [LARGE SCALE GENOMIC DNA]</scope>
    <source>
        <strain evidence="1">180601</strain>
        <tissue evidence="1">Whole Body</tissue>
    </source>
</reference>
<comment type="caution">
    <text evidence="1">The sequence shown here is derived from an EMBL/GenBank/DDBJ whole genome shotgun (WGS) entry which is preliminary data.</text>
</comment>
<name>A0A6G0VQV2_APHCR</name>
<dbReference type="EMBL" id="VUJU01014137">
    <property type="protein sequence ID" value="KAF0702863.1"/>
    <property type="molecule type" value="Genomic_DNA"/>
</dbReference>
<gene>
    <name evidence="1" type="ORF">FWK35_00037357</name>
</gene>
<dbReference type="Proteomes" id="UP000478052">
    <property type="component" value="Unassembled WGS sequence"/>
</dbReference>
<accession>A0A6G0VQV2</accession>
<organism evidence="1 2">
    <name type="scientific">Aphis craccivora</name>
    <name type="common">Cowpea aphid</name>
    <dbReference type="NCBI Taxonomy" id="307492"/>
    <lineage>
        <taxon>Eukaryota</taxon>
        <taxon>Metazoa</taxon>
        <taxon>Ecdysozoa</taxon>
        <taxon>Arthropoda</taxon>
        <taxon>Hexapoda</taxon>
        <taxon>Insecta</taxon>
        <taxon>Pterygota</taxon>
        <taxon>Neoptera</taxon>
        <taxon>Paraneoptera</taxon>
        <taxon>Hemiptera</taxon>
        <taxon>Sternorrhyncha</taxon>
        <taxon>Aphidomorpha</taxon>
        <taxon>Aphidoidea</taxon>
        <taxon>Aphididae</taxon>
        <taxon>Aphidini</taxon>
        <taxon>Aphis</taxon>
        <taxon>Aphis</taxon>
    </lineage>
</organism>
<sequence length="212" mass="24786">ASPIWASALVFEVNKKEMLKPQRLMAKRVACAYTTVPTNAILVVAGMLPLHIMVSERNSVHVAKKAGSILPTKLNGRKTPILVEWTRRLIPDVRPWVSRSSGTINYHITQFLTGHWCFGKYLWRFKKRDVSECHDYLDPTDDAEHAFFVCDRRWRRRRELEVETGREFTPETAVKTMLESREKWDAVCCYVVNVLKTREEEERQRQWVPANN</sequence>
<keyword evidence="2" id="KW-1185">Reference proteome</keyword>
<proteinExistence type="predicted"/>